<protein>
    <submittedName>
        <fullName evidence="1">Uncharacterized protein</fullName>
    </submittedName>
</protein>
<dbReference type="AlphaFoldDB" id="A0A8T0F8Q6"/>
<reference evidence="1" key="1">
    <citation type="journal article" date="2020" name="bioRxiv">
        <title>Chromosome-level reference genome of the European wasp spider Argiope bruennichi: a resource for studies on range expansion and evolutionary adaptation.</title>
        <authorList>
            <person name="Sheffer M.M."/>
            <person name="Hoppe A."/>
            <person name="Krehenwinkel H."/>
            <person name="Uhl G."/>
            <person name="Kuss A.W."/>
            <person name="Jensen L."/>
            <person name="Jensen C."/>
            <person name="Gillespie R.G."/>
            <person name="Hoff K.J."/>
            <person name="Prost S."/>
        </authorList>
    </citation>
    <scope>NUCLEOTIDE SEQUENCE</scope>
</reference>
<evidence type="ECO:0000313" key="2">
    <source>
        <dbReference type="Proteomes" id="UP000807504"/>
    </source>
</evidence>
<name>A0A8T0F8Q6_ARGBR</name>
<keyword evidence="2" id="KW-1185">Reference proteome</keyword>
<reference evidence="1" key="2">
    <citation type="submission" date="2020-06" db="EMBL/GenBank/DDBJ databases">
        <authorList>
            <person name="Sheffer M."/>
        </authorList>
    </citation>
    <scope>NUCLEOTIDE SEQUENCE</scope>
</reference>
<organism evidence="1 2">
    <name type="scientific">Argiope bruennichi</name>
    <name type="common">Wasp spider</name>
    <name type="synonym">Aranea bruennichi</name>
    <dbReference type="NCBI Taxonomy" id="94029"/>
    <lineage>
        <taxon>Eukaryota</taxon>
        <taxon>Metazoa</taxon>
        <taxon>Ecdysozoa</taxon>
        <taxon>Arthropoda</taxon>
        <taxon>Chelicerata</taxon>
        <taxon>Arachnida</taxon>
        <taxon>Araneae</taxon>
        <taxon>Araneomorphae</taxon>
        <taxon>Entelegynae</taxon>
        <taxon>Araneoidea</taxon>
        <taxon>Araneidae</taxon>
        <taxon>Argiope</taxon>
    </lineage>
</organism>
<dbReference type="EMBL" id="JABXBU010000015">
    <property type="protein sequence ID" value="KAF8787596.1"/>
    <property type="molecule type" value="Genomic_DNA"/>
</dbReference>
<sequence>MLFAVTVTAVASLISLIILTNASTLLNTFSYHFRKENDFSSEEKNILEEHDIASNFAHETSGKYLKPKIYITKLSSKDYYICILIKDMTISTDDIPFNFKCQVIEKSSVKEFFSNPSSSKNSRKFLPLADFSMTPFQSPLFQRKTLSLLETSPVGLGSGILGIGAVDLGHGLGRFIAR</sequence>
<dbReference type="Proteomes" id="UP000807504">
    <property type="component" value="Unassembled WGS sequence"/>
</dbReference>
<comment type="caution">
    <text evidence="1">The sequence shown here is derived from an EMBL/GenBank/DDBJ whole genome shotgun (WGS) entry which is preliminary data.</text>
</comment>
<evidence type="ECO:0000313" key="1">
    <source>
        <dbReference type="EMBL" id="KAF8787596.1"/>
    </source>
</evidence>
<gene>
    <name evidence="1" type="ORF">HNY73_009176</name>
</gene>
<proteinExistence type="predicted"/>
<accession>A0A8T0F8Q6</accession>